<organism evidence="2">
    <name type="scientific">marine sediment metagenome</name>
    <dbReference type="NCBI Taxonomy" id="412755"/>
    <lineage>
        <taxon>unclassified sequences</taxon>
        <taxon>metagenomes</taxon>
        <taxon>ecological metagenomes</taxon>
    </lineage>
</organism>
<dbReference type="AlphaFoldDB" id="X1RXB9"/>
<accession>X1RXB9</accession>
<protein>
    <submittedName>
        <fullName evidence="2">Uncharacterized protein</fullName>
    </submittedName>
</protein>
<reference evidence="2" key="1">
    <citation type="journal article" date="2014" name="Front. Microbiol.">
        <title>High frequency of phylogenetically diverse reductive dehalogenase-homologous genes in deep subseafloor sedimentary metagenomes.</title>
        <authorList>
            <person name="Kawai M."/>
            <person name="Futagami T."/>
            <person name="Toyoda A."/>
            <person name="Takaki Y."/>
            <person name="Nishi S."/>
            <person name="Hori S."/>
            <person name="Arai W."/>
            <person name="Tsubouchi T."/>
            <person name="Morono Y."/>
            <person name="Uchiyama I."/>
            <person name="Ito T."/>
            <person name="Fujiyama A."/>
            <person name="Inagaki F."/>
            <person name="Takami H."/>
        </authorList>
    </citation>
    <scope>NUCLEOTIDE SEQUENCE</scope>
    <source>
        <strain evidence="2">Expedition CK06-06</strain>
    </source>
</reference>
<evidence type="ECO:0000313" key="1">
    <source>
        <dbReference type="EMBL" id="GAI63945.1"/>
    </source>
</evidence>
<dbReference type="EMBL" id="BARW01004517">
    <property type="protein sequence ID" value="GAI63945.1"/>
    <property type="molecule type" value="Genomic_DNA"/>
</dbReference>
<evidence type="ECO:0000313" key="2">
    <source>
        <dbReference type="EMBL" id="GAI67840.1"/>
    </source>
</evidence>
<proteinExistence type="predicted"/>
<name>X1RXB9_9ZZZZ</name>
<comment type="caution">
    <text evidence="2">The sequence shown here is derived from an EMBL/GenBank/DDBJ whole genome shotgun (WGS) entry which is preliminary data.</text>
</comment>
<sequence length="66" mass="7463">MAGNTRGKLKECFEGVHRNNEWIKKHLAVSLVLIKDHKPKLSTGIRALADAYNTLDKLAQDIYSKL</sequence>
<gene>
    <name evidence="2" type="ORF">S12H4_00170</name>
    <name evidence="1" type="ORF">S12H4_10524</name>
</gene>
<dbReference type="EMBL" id="BARW01000012">
    <property type="protein sequence ID" value="GAI67840.1"/>
    <property type="molecule type" value="Genomic_DNA"/>
</dbReference>